<feature type="transmembrane region" description="Helical" evidence="11">
    <location>
        <begin position="444"/>
        <end position="467"/>
    </location>
</feature>
<evidence type="ECO:0000256" key="12">
    <source>
        <dbReference type="SAM" id="MobiDB-lite"/>
    </source>
</evidence>
<keyword evidence="9 11" id="KW-0868">Chloride</keyword>
<evidence type="ECO:0000256" key="2">
    <source>
        <dbReference type="ARBA" id="ARBA00022448"/>
    </source>
</evidence>
<dbReference type="CDD" id="cd03685">
    <property type="entry name" value="ClC_6_like"/>
    <property type="match status" value="1"/>
</dbReference>
<dbReference type="CDD" id="cd04591">
    <property type="entry name" value="CBS_pair_voltage-gated_CLC_euk_bac"/>
    <property type="match status" value="1"/>
</dbReference>
<dbReference type="InterPro" id="IPR014743">
    <property type="entry name" value="Cl-channel_core"/>
</dbReference>
<feature type="transmembrane region" description="Helical" evidence="11">
    <location>
        <begin position="509"/>
        <end position="529"/>
    </location>
</feature>
<dbReference type="GO" id="GO:0005765">
    <property type="term" value="C:lysosomal membrane"/>
    <property type="evidence" value="ECO:0007669"/>
    <property type="project" value="TreeGrafter"/>
</dbReference>
<dbReference type="PROSITE" id="PS51371">
    <property type="entry name" value="CBS"/>
    <property type="match status" value="1"/>
</dbReference>
<keyword evidence="15" id="KW-1185">Reference proteome</keyword>
<evidence type="ECO:0000256" key="1">
    <source>
        <dbReference type="ARBA" id="ARBA00004141"/>
    </source>
</evidence>
<evidence type="ECO:0000256" key="8">
    <source>
        <dbReference type="ARBA" id="ARBA00023136"/>
    </source>
</evidence>
<accession>A0A672GJF3</accession>
<dbReference type="PRINTS" id="PR01118">
    <property type="entry name" value="CLCHANNEL7"/>
</dbReference>
<dbReference type="SMART" id="SM00116">
    <property type="entry name" value="CBS"/>
    <property type="match status" value="2"/>
</dbReference>
<feature type="transmembrane region" description="Helical" evidence="11">
    <location>
        <begin position="479"/>
        <end position="503"/>
    </location>
</feature>
<dbReference type="InterPro" id="IPR002249">
    <property type="entry name" value="CIC-7"/>
</dbReference>
<keyword evidence="5 11" id="KW-1133">Transmembrane helix</keyword>
<dbReference type="Proteomes" id="UP000472267">
    <property type="component" value="Chromosome 4"/>
</dbReference>
<dbReference type="Gene3D" id="3.10.580.10">
    <property type="entry name" value="CBS-domain"/>
    <property type="match status" value="1"/>
</dbReference>
<evidence type="ECO:0000256" key="6">
    <source>
        <dbReference type="ARBA" id="ARBA00023065"/>
    </source>
</evidence>
<dbReference type="InterPro" id="IPR051280">
    <property type="entry name" value="Cl-channel/antiporter"/>
</dbReference>
<reference evidence="14" key="2">
    <citation type="submission" date="2025-08" db="UniProtKB">
        <authorList>
            <consortium name="Ensembl"/>
        </authorList>
    </citation>
    <scope>IDENTIFICATION</scope>
</reference>
<feature type="region of interest" description="Disordered" evidence="12">
    <location>
        <begin position="1"/>
        <end position="34"/>
    </location>
</feature>
<comment type="subcellular location">
    <subcellularLocation>
        <location evidence="1 11">Membrane</location>
        <topology evidence="1 11">Multi-pass membrane protein</topology>
    </subcellularLocation>
</comment>
<dbReference type="PRINTS" id="PR00762">
    <property type="entry name" value="CLCHANNEL"/>
</dbReference>
<evidence type="ECO:0000256" key="4">
    <source>
        <dbReference type="ARBA" id="ARBA00022737"/>
    </source>
</evidence>
<reference evidence="14" key="1">
    <citation type="submission" date="2019-06" db="EMBL/GenBank/DDBJ databases">
        <authorList>
            <consortium name="Wellcome Sanger Institute Data Sharing"/>
        </authorList>
    </citation>
    <scope>NUCLEOTIDE SEQUENCE [LARGE SCALE GENOMIC DNA]</scope>
</reference>
<evidence type="ECO:0000256" key="3">
    <source>
        <dbReference type="ARBA" id="ARBA00022692"/>
    </source>
</evidence>
<comment type="caution">
    <text evidence="11">Lacks conserved residue(s) required for the propagation of feature annotation.</text>
</comment>
<keyword evidence="6 11" id="KW-0406">Ion transport</keyword>
<feature type="transmembrane region" description="Helical" evidence="11">
    <location>
        <begin position="237"/>
        <end position="260"/>
    </location>
</feature>
<feature type="compositionally biased region" description="Polar residues" evidence="12">
    <location>
        <begin position="1"/>
        <end position="12"/>
    </location>
</feature>
<evidence type="ECO:0000256" key="7">
    <source>
        <dbReference type="ARBA" id="ARBA00023122"/>
    </source>
</evidence>
<dbReference type="InterPro" id="IPR001807">
    <property type="entry name" value="ClC"/>
</dbReference>
<evidence type="ECO:0000313" key="15">
    <source>
        <dbReference type="Proteomes" id="UP000472267"/>
    </source>
</evidence>
<dbReference type="Gene3D" id="1.10.3080.10">
    <property type="entry name" value="Clc chloride channel"/>
    <property type="match status" value="1"/>
</dbReference>
<dbReference type="PANTHER" id="PTHR11689:SF136">
    <property type="entry name" value="H(+)_CL(-) EXCHANGE TRANSPORTER 7"/>
    <property type="match status" value="1"/>
</dbReference>
<keyword evidence="8 11" id="KW-0472">Membrane</keyword>
<feature type="transmembrane region" description="Helical" evidence="11">
    <location>
        <begin position="416"/>
        <end position="438"/>
    </location>
</feature>
<proteinExistence type="inferred from homology"/>
<keyword evidence="3 11" id="KW-0812">Transmembrane</keyword>
<evidence type="ECO:0000313" key="14">
    <source>
        <dbReference type="Ensembl" id="ENSSFAP00005017085.1"/>
    </source>
</evidence>
<gene>
    <name evidence="14" type="primary">clcn7</name>
</gene>
<organism evidence="14 15">
    <name type="scientific">Salarias fasciatus</name>
    <name type="common">Jewelled blenny</name>
    <name type="synonym">Blennius fasciatus</name>
    <dbReference type="NCBI Taxonomy" id="181472"/>
    <lineage>
        <taxon>Eukaryota</taxon>
        <taxon>Metazoa</taxon>
        <taxon>Chordata</taxon>
        <taxon>Craniata</taxon>
        <taxon>Vertebrata</taxon>
        <taxon>Euteleostomi</taxon>
        <taxon>Actinopterygii</taxon>
        <taxon>Neopterygii</taxon>
        <taxon>Teleostei</taxon>
        <taxon>Neoteleostei</taxon>
        <taxon>Acanthomorphata</taxon>
        <taxon>Ovalentaria</taxon>
        <taxon>Blenniimorphae</taxon>
        <taxon>Blenniiformes</taxon>
        <taxon>Blennioidei</taxon>
        <taxon>Blenniidae</taxon>
        <taxon>Salariinae</taxon>
        <taxon>Salarias</taxon>
    </lineage>
</organism>
<feature type="transmembrane region" description="Helical" evidence="11">
    <location>
        <begin position="76"/>
        <end position="97"/>
    </location>
</feature>
<feature type="transmembrane region" description="Helical" evidence="11">
    <location>
        <begin position="125"/>
        <end position="146"/>
    </location>
</feature>
<sequence>MSNITKKVSWSSRPDESGAAGEGTPLLNGSEQPRHSRQVELAPNSLDYDNIENQLFLEEERRMSHMGFRCLEISRWVVCGLIGFLTGLIACFIDIAVEQLAGIKYQVVKENIEKFTEVGGLSISLILWAVLNSAIVMLGAIIVAFFEPIAAGSGIPQIKCYLNGVKIPRVVRLKTLVVKVCGVICSVVGGLAVGKEGPMIHSGAVVAAGVSQGRSTSLKRDFKIFEYFRRDTEKRDFVSAGAAAGVSAAFGAPVGGVLFSLEEGASFWNQMLTWRIFFASMISTFTLNFFLSIYHKNPGDLSNPGLINFGRFETDVRNISIQMSSFNRHATVLLRYVHRPCLQVMEAMLVAAVTATVSFTMIYFSNDCQPLGPEHTEEYPLQLFCADGEYNSMATAFFNTPERSVRSLFHNQPGTYNPLTLGLFTLTYFFLACWTYGLSVSAGVFIPSLLIGAAWGRLCGILLASLTSSSSIWADPGKYALIGAAAQLGGIVRMTLSLTVIMVEATGNVTYGLPIMLVLMTAKIVGDYFQEGLYDIHIKLQSVPFLHWEAPATSHWLTARSVMSSPVTCLNRLEKVGTIVDILSNTSTNHNGFPVVELVTENDEGGNVGPAKLCGLILRSQLIVLLKHKVFVELARSRLTHRKLQLKDFRDAYPRFPPIQSIHVSQDERECMMDLREFMNPTPYTVPQDTSLPRVFKLFRALGLRHLVVVDDENRVIGLVTRKDLARYHLGKHGLEELQLAQT</sequence>
<reference evidence="14" key="3">
    <citation type="submission" date="2025-09" db="UniProtKB">
        <authorList>
            <consortium name="Ensembl"/>
        </authorList>
    </citation>
    <scope>IDENTIFICATION</scope>
</reference>
<keyword evidence="7 10" id="KW-0129">CBS domain</keyword>
<dbReference type="GO" id="GO:0062158">
    <property type="term" value="F:chloride:proton antiporter activity"/>
    <property type="evidence" value="ECO:0007669"/>
    <property type="project" value="InterPro"/>
</dbReference>
<evidence type="ECO:0000256" key="5">
    <source>
        <dbReference type="ARBA" id="ARBA00022989"/>
    </source>
</evidence>
<dbReference type="SUPFAM" id="SSF54631">
    <property type="entry name" value="CBS-domain pair"/>
    <property type="match status" value="1"/>
</dbReference>
<keyword evidence="2 11" id="KW-0813">Transport</keyword>
<dbReference type="Pfam" id="PF00654">
    <property type="entry name" value="Voltage_CLC"/>
    <property type="match status" value="1"/>
</dbReference>
<dbReference type="InterPro" id="IPR046342">
    <property type="entry name" value="CBS_dom_sf"/>
</dbReference>
<dbReference type="FunFam" id="3.10.580.10:FF:000018">
    <property type="entry name" value="Chloride channel protein"/>
    <property type="match status" value="1"/>
</dbReference>
<evidence type="ECO:0000256" key="9">
    <source>
        <dbReference type="ARBA" id="ARBA00023214"/>
    </source>
</evidence>
<evidence type="ECO:0000256" key="10">
    <source>
        <dbReference type="PROSITE-ProRule" id="PRU00703"/>
    </source>
</evidence>
<feature type="transmembrane region" description="Helical" evidence="11">
    <location>
        <begin position="272"/>
        <end position="294"/>
    </location>
</feature>
<name>A0A672GJF3_SALFA</name>
<dbReference type="SUPFAM" id="SSF81340">
    <property type="entry name" value="Clc chloride channel"/>
    <property type="match status" value="1"/>
</dbReference>
<feature type="domain" description="CBS" evidence="13">
    <location>
        <begin position="679"/>
        <end position="737"/>
    </location>
</feature>
<evidence type="ECO:0000256" key="11">
    <source>
        <dbReference type="RuleBase" id="RU361221"/>
    </source>
</evidence>
<dbReference type="PANTHER" id="PTHR11689">
    <property type="entry name" value="CHLORIDE CHANNEL PROTEIN CLC FAMILY MEMBER"/>
    <property type="match status" value="1"/>
</dbReference>
<comment type="similarity">
    <text evidence="11">Belongs to the chloride channel (TC 2.A.49) family.</text>
</comment>
<keyword evidence="4" id="KW-0677">Repeat</keyword>
<dbReference type="AlphaFoldDB" id="A0A672GJF3"/>
<dbReference type="InterPro" id="IPR000644">
    <property type="entry name" value="CBS_dom"/>
</dbReference>
<protein>
    <recommendedName>
        <fullName evidence="11">Chloride channel protein</fullName>
    </recommendedName>
</protein>
<dbReference type="GO" id="GO:0005254">
    <property type="term" value="F:chloride channel activity"/>
    <property type="evidence" value="ECO:0007669"/>
    <property type="project" value="UniProtKB-UniRule"/>
</dbReference>
<dbReference type="Pfam" id="PF00571">
    <property type="entry name" value="CBS"/>
    <property type="match status" value="1"/>
</dbReference>
<evidence type="ECO:0000259" key="13">
    <source>
        <dbReference type="PROSITE" id="PS51371"/>
    </source>
</evidence>
<dbReference type="Ensembl" id="ENSSFAT00005017747.1">
    <property type="protein sequence ID" value="ENSSFAP00005017085.1"/>
    <property type="gene ID" value="ENSSFAG00005008997.1"/>
</dbReference>